<keyword evidence="4" id="KW-1185">Reference proteome</keyword>
<dbReference type="EMBL" id="JADBGQ010000049">
    <property type="protein sequence ID" value="KAG5374057.1"/>
    <property type="molecule type" value="Genomic_DNA"/>
</dbReference>
<sequence>MEESDSEEELDETNTTIEYKELDGSSIGFNSARDPFSFSNGPITRSKTRQLKEAILRLVYTKPISTSEENQWGCLSRTKIIPIRNSPEPFLSWVENIDNFIEKNQVPSWEKLRLAVSLLRGEAKAWWRAEEEARWYDEEPIYTWEELKEIMGSKYVPNSQWEETEFDFDLGESNLPYPSQEVPLSTFSAEKEGETQVLCIHVPDQTKRKEEVLEDSSTAAELVYAFVDQGESVKTLTCESLIRPLPYFQFNCVEYLRAVRGLQQVVFEPGGILCVFEGSNNIMGQNTASFKLNLGDLFSFGDQDGWRDLFKRKVISFSDKRGDLVSNMFFTSSITDQSMMGRGKHDLDVVKESPKLKNECGNLGTRPPNHMELSCQFMRRYGQGKHADTSKIFLRQEEGLQCLVFDPGERQEEGLQCFELDGSSIGFNSARDPFSFSNGPITRSKTRQLKEAILRLVYTKPISTSEENQVKEALKIFNCSIFNTT</sequence>
<proteinExistence type="predicted"/>
<dbReference type="Proteomes" id="UP000823674">
    <property type="component" value="Unassembled WGS sequence"/>
</dbReference>
<feature type="domain" description="Retrotransposon gag" evidence="2">
    <location>
        <begin position="113"/>
        <end position="168"/>
    </location>
</feature>
<evidence type="ECO:0000259" key="2">
    <source>
        <dbReference type="Pfam" id="PF03732"/>
    </source>
</evidence>
<dbReference type="Pfam" id="PF03732">
    <property type="entry name" value="Retrotrans_gag"/>
    <property type="match status" value="1"/>
</dbReference>
<gene>
    <name evidence="3" type="primary">A06p033750.1_BraROA</name>
    <name evidence="3" type="ORF">IGI04_042620</name>
</gene>
<feature type="region of interest" description="Disordered" evidence="1">
    <location>
        <begin position="1"/>
        <end position="21"/>
    </location>
</feature>
<name>A0ABQ7KIT5_BRACM</name>
<feature type="compositionally biased region" description="Acidic residues" evidence="1">
    <location>
        <begin position="1"/>
        <end position="12"/>
    </location>
</feature>
<accession>A0ABQ7KIT5</accession>
<evidence type="ECO:0000313" key="4">
    <source>
        <dbReference type="Proteomes" id="UP000823674"/>
    </source>
</evidence>
<comment type="caution">
    <text evidence="3">The sequence shown here is derived from an EMBL/GenBank/DDBJ whole genome shotgun (WGS) entry which is preliminary data.</text>
</comment>
<protein>
    <recommendedName>
        <fullName evidence="2">Retrotransposon gag domain-containing protein</fullName>
    </recommendedName>
</protein>
<organism evidence="3 4">
    <name type="scientific">Brassica rapa subsp. trilocularis</name>
    <dbReference type="NCBI Taxonomy" id="1813537"/>
    <lineage>
        <taxon>Eukaryota</taxon>
        <taxon>Viridiplantae</taxon>
        <taxon>Streptophyta</taxon>
        <taxon>Embryophyta</taxon>
        <taxon>Tracheophyta</taxon>
        <taxon>Spermatophyta</taxon>
        <taxon>Magnoliopsida</taxon>
        <taxon>eudicotyledons</taxon>
        <taxon>Gunneridae</taxon>
        <taxon>Pentapetalae</taxon>
        <taxon>rosids</taxon>
        <taxon>malvids</taxon>
        <taxon>Brassicales</taxon>
        <taxon>Brassicaceae</taxon>
        <taxon>Brassiceae</taxon>
        <taxon>Brassica</taxon>
    </lineage>
</organism>
<evidence type="ECO:0000313" key="3">
    <source>
        <dbReference type="EMBL" id="KAG5374057.1"/>
    </source>
</evidence>
<evidence type="ECO:0000256" key="1">
    <source>
        <dbReference type="SAM" id="MobiDB-lite"/>
    </source>
</evidence>
<dbReference type="InterPro" id="IPR005162">
    <property type="entry name" value="Retrotrans_gag_dom"/>
</dbReference>
<reference evidence="3 4" key="1">
    <citation type="submission" date="2021-03" db="EMBL/GenBank/DDBJ databases">
        <authorList>
            <person name="King G.J."/>
            <person name="Bancroft I."/>
            <person name="Baten A."/>
            <person name="Bloomfield J."/>
            <person name="Borpatragohain P."/>
            <person name="He Z."/>
            <person name="Irish N."/>
            <person name="Irwin J."/>
            <person name="Liu K."/>
            <person name="Mauleon R.P."/>
            <person name="Moore J."/>
            <person name="Morris R."/>
            <person name="Ostergaard L."/>
            <person name="Wang B."/>
            <person name="Wells R."/>
        </authorList>
    </citation>
    <scope>NUCLEOTIDE SEQUENCE [LARGE SCALE GENOMIC DNA]</scope>
    <source>
        <strain evidence="3">R-o-18</strain>
        <tissue evidence="3">Leaf</tissue>
    </source>
</reference>